<dbReference type="GO" id="GO:0005886">
    <property type="term" value="C:plasma membrane"/>
    <property type="evidence" value="ECO:0007669"/>
    <property type="project" value="UniProtKB-SubCell"/>
</dbReference>
<evidence type="ECO:0000256" key="2">
    <source>
        <dbReference type="ARBA" id="ARBA00022448"/>
    </source>
</evidence>
<evidence type="ECO:0000256" key="7">
    <source>
        <dbReference type="RuleBase" id="RU363032"/>
    </source>
</evidence>
<dbReference type="Proteomes" id="UP000577956">
    <property type="component" value="Unassembled WGS sequence"/>
</dbReference>
<comment type="caution">
    <text evidence="10">The sequence shown here is derived from an EMBL/GenBank/DDBJ whole genome shotgun (WGS) entry which is preliminary data.</text>
</comment>
<feature type="transmembrane region" description="Helical" evidence="7">
    <location>
        <begin position="74"/>
        <end position="95"/>
    </location>
</feature>
<evidence type="ECO:0000313" key="11">
    <source>
        <dbReference type="Proteomes" id="UP000577956"/>
    </source>
</evidence>
<dbReference type="Pfam" id="PF00528">
    <property type="entry name" value="BPD_transp_1"/>
    <property type="match status" value="1"/>
</dbReference>
<dbReference type="CDD" id="cd06261">
    <property type="entry name" value="TM_PBP2"/>
    <property type="match status" value="1"/>
</dbReference>
<evidence type="ECO:0000313" key="9">
    <source>
        <dbReference type="EMBL" id="GIG33141.1"/>
    </source>
</evidence>
<keyword evidence="10" id="KW-0762">Sugar transport</keyword>
<evidence type="ECO:0000313" key="10">
    <source>
        <dbReference type="EMBL" id="NYD87654.1"/>
    </source>
</evidence>
<evidence type="ECO:0000256" key="5">
    <source>
        <dbReference type="ARBA" id="ARBA00022989"/>
    </source>
</evidence>
<dbReference type="EMBL" id="BONN01000005">
    <property type="protein sequence ID" value="GIG33141.1"/>
    <property type="molecule type" value="Genomic_DNA"/>
</dbReference>
<dbReference type="SUPFAM" id="SSF161098">
    <property type="entry name" value="MetI-like"/>
    <property type="match status" value="1"/>
</dbReference>
<feature type="transmembrane region" description="Helical" evidence="7">
    <location>
        <begin position="181"/>
        <end position="206"/>
    </location>
</feature>
<keyword evidence="5 7" id="KW-1133">Transmembrane helix</keyword>
<evidence type="ECO:0000259" key="8">
    <source>
        <dbReference type="PROSITE" id="PS50928"/>
    </source>
</evidence>
<feature type="transmembrane region" description="Helical" evidence="7">
    <location>
        <begin position="139"/>
        <end position="160"/>
    </location>
</feature>
<keyword evidence="4 7" id="KW-0812">Transmembrane</keyword>
<gene>
    <name evidence="10" type="ORF">BKA21_003203</name>
    <name evidence="9" type="ORF">Col01nite_23000</name>
</gene>
<dbReference type="Proteomes" id="UP000618382">
    <property type="component" value="Unassembled WGS sequence"/>
</dbReference>
<reference evidence="9 12" key="2">
    <citation type="submission" date="2021-01" db="EMBL/GenBank/DDBJ databases">
        <title>Whole genome shotgun sequence of Cellulomonas oligotrophica NBRC 109435.</title>
        <authorList>
            <person name="Komaki H."/>
            <person name="Tamura T."/>
        </authorList>
    </citation>
    <scope>NUCLEOTIDE SEQUENCE [LARGE SCALE GENOMIC DNA]</scope>
    <source>
        <strain evidence="9 12">NBRC 109435</strain>
    </source>
</reference>
<dbReference type="AlphaFoldDB" id="A0A7Y9FHZ4"/>
<feature type="transmembrane region" description="Helical" evidence="7">
    <location>
        <begin position="12"/>
        <end position="33"/>
    </location>
</feature>
<dbReference type="Gene3D" id="1.10.3720.10">
    <property type="entry name" value="MetI-like"/>
    <property type="match status" value="1"/>
</dbReference>
<sequence length="274" mass="30223">MTRAVTSTFKYVSLVLASVAMLLPIGLIVFGSFKTNQEFLATNPFTLPASWTNLENYATAWTRGGMGLGFVNTFIVFAAAIVGTILIGAAAAYALDRFRFHGRRGVLNMFLLATLVPGVTTQVATFQIINALGLYNTRWALIVLFMGTDIISIYIFLQFMRSIPRSLDEAAMIEGAGHLRIFFQIILPNLKPAIATVVIIKGIGIYNEFYLPFLYLPDSDLRPVSTALFAFKGPYGSEWEIISAAVVITIIPILVLFLFLQRYIYNGFTSGATK</sequence>
<dbReference type="EMBL" id="JACCBK010000001">
    <property type="protein sequence ID" value="NYD87654.1"/>
    <property type="molecule type" value="Genomic_DNA"/>
</dbReference>
<reference evidence="10 11" key="1">
    <citation type="submission" date="2020-07" db="EMBL/GenBank/DDBJ databases">
        <title>Sequencing the genomes of 1000 actinobacteria strains.</title>
        <authorList>
            <person name="Klenk H.-P."/>
        </authorList>
    </citation>
    <scope>NUCLEOTIDE SEQUENCE [LARGE SCALE GENOMIC DNA]</scope>
    <source>
        <strain evidence="10 11">DSM 24482</strain>
    </source>
</reference>
<comment type="similarity">
    <text evidence="7">Belongs to the binding-protein-dependent transport system permease family.</text>
</comment>
<dbReference type="PROSITE" id="PS50928">
    <property type="entry name" value="ABC_TM1"/>
    <property type="match status" value="1"/>
</dbReference>
<dbReference type="PANTHER" id="PTHR43744">
    <property type="entry name" value="ABC TRANSPORTER PERMEASE PROTEIN MG189-RELATED-RELATED"/>
    <property type="match status" value="1"/>
</dbReference>
<evidence type="ECO:0000256" key="3">
    <source>
        <dbReference type="ARBA" id="ARBA00022475"/>
    </source>
</evidence>
<dbReference type="PANTHER" id="PTHR43744:SF3">
    <property type="entry name" value="LACTOSE TRANSPORT SYSTEM PERMEASE PROTEIN LACG"/>
    <property type="match status" value="1"/>
</dbReference>
<keyword evidence="6 7" id="KW-0472">Membrane</keyword>
<proteinExistence type="inferred from homology"/>
<dbReference type="GO" id="GO:0055085">
    <property type="term" value="P:transmembrane transport"/>
    <property type="evidence" value="ECO:0007669"/>
    <property type="project" value="InterPro"/>
</dbReference>
<evidence type="ECO:0000256" key="4">
    <source>
        <dbReference type="ARBA" id="ARBA00022692"/>
    </source>
</evidence>
<feature type="transmembrane region" description="Helical" evidence="7">
    <location>
        <begin position="107"/>
        <end position="133"/>
    </location>
</feature>
<keyword evidence="3" id="KW-1003">Cell membrane</keyword>
<accession>A0A7Y9FHZ4</accession>
<dbReference type="InterPro" id="IPR035906">
    <property type="entry name" value="MetI-like_sf"/>
</dbReference>
<feature type="domain" description="ABC transmembrane type-1" evidence="8">
    <location>
        <begin position="70"/>
        <end position="260"/>
    </location>
</feature>
<dbReference type="RefSeq" id="WP_140459998.1">
    <property type="nucleotide sequence ID" value="NZ_BAABFI010000010.1"/>
</dbReference>
<keyword evidence="12" id="KW-1185">Reference proteome</keyword>
<comment type="subcellular location">
    <subcellularLocation>
        <location evidence="1 7">Cell membrane</location>
        <topology evidence="1 7">Multi-pass membrane protein</topology>
    </subcellularLocation>
</comment>
<organism evidence="10 11">
    <name type="scientific">Cellulomonas oligotrophica</name>
    <dbReference type="NCBI Taxonomy" id="931536"/>
    <lineage>
        <taxon>Bacteria</taxon>
        <taxon>Bacillati</taxon>
        <taxon>Actinomycetota</taxon>
        <taxon>Actinomycetes</taxon>
        <taxon>Micrococcales</taxon>
        <taxon>Cellulomonadaceae</taxon>
        <taxon>Cellulomonas</taxon>
    </lineage>
</organism>
<protein>
    <submittedName>
        <fullName evidence="10">Multiple sugar transport system permease protein</fullName>
    </submittedName>
    <submittedName>
        <fullName evidence="9">Sugar ABC transporter permease</fullName>
    </submittedName>
</protein>
<feature type="transmembrane region" description="Helical" evidence="7">
    <location>
        <begin position="241"/>
        <end position="260"/>
    </location>
</feature>
<evidence type="ECO:0000313" key="12">
    <source>
        <dbReference type="Proteomes" id="UP000618382"/>
    </source>
</evidence>
<evidence type="ECO:0000256" key="6">
    <source>
        <dbReference type="ARBA" id="ARBA00023136"/>
    </source>
</evidence>
<dbReference type="InterPro" id="IPR000515">
    <property type="entry name" value="MetI-like"/>
</dbReference>
<evidence type="ECO:0000256" key="1">
    <source>
        <dbReference type="ARBA" id="ARBA00004651"/>
    </source>
</evidence>
<keyword evidence="2 7" id="KW-0813">Transport</keyword>
<name>A0A7Y9FHZ4_9CELL</name>